<dbReference type="OrthoDB" id="6330164at2759"/>
<gene>
    <name evidence="13" type="ORF">DSTB1V02_LOCUS15057</name>
</gene>
<evidence type="ECO:0000256" key="8">
    <source>
        <dbReference type="ARBA" id="ARBA00023065"/>
    </source>
</evidence>
<keyword evidence="6" id="KW-1133">Transmembrane helix</keyword>
<dbReference type="InterPro" id="IPR001873">
    <property type="entry name" value="ENaC"/>
</dbReference>
<name>A0A7R9AJB0_9CRUS</name>
<dbReference type="AlphaFoldDB" id="A0A7R9AJB0"/>
<accession>A0A7R9AJB0</accession>
<keyword evidence="7" id="KW-0915">Sodium</keyword>
<organism evidence="13">
    <name type="scientific">Darwinula stevensoni</name>
    <dbReference type="NCBI Taxonomy" id="69355"/>
    <lineage>
        <taxon>Eukaryota</taxon>
        <taxon>Metazoa</taxon>
        <taxon>Ecdysozoa</taxon>
        <taxon>Arthropoda</taxon>
        <taxon>Crustacea</taxon>
        <taxon>Oligostraca</taxon>
        <taxon>Ostracoda</taxon>
        <taxon>Podocopa</taxon>
        <taxon>Podocopida</taxon>
        <taxon>Darwinulocopina</taxon>
        <taxon>Darwinuloidea</taxon>
        <taxon>Darwinulidae</taxon>
        <taxon>Darwinula</taxon>
    </lineage>
</organism>
<evidence type="ECO:0000256" key="9">
    <source>
        <dbReference type="ARBA" id="ARBA00023136"/>
    </source>
</evidence>
<keyword evidence="11 12" id="KW-0407">Ion channel</keyword>
<evidence type="ECO:0000256" key="5">
    <source>
        <dbReference type="ARBA" id="ARBA00022692"/>
    </source>
</evidence>
<evidence type="ECO:0000256" key="7">
    <source>
        <dbReference type="ARBA" id="ARBA00023053"/>
    </source>
</evidence>
<dbReference type="EMBL" id="LR922055">
    <property type="protein sequence ID" value="CAD7255312.1"/>
    <property type="molecule type" value="Genomic_DNA"/>
</dbReference>
<evidence type="ECO:0000256" key="1">
    <source>
        <dbReference type="ARBA" id="ARBA00004141"/>
    </source>
</evidence>
<keyword evidence="4 12" id="KW-0894">Sodium channel</keyword>
<comment type="similarity">
    <text evidence="2 12">Belongs to the amiloride-sensitive sodium channel (TC 1.A.6) family.</text>
</comment>
<protein>
    <submittedName>
        <fullName evidence="13">Uncharacterized protein</fullName>
    </submittedName>
</protein>
<comment type="subcellular location">
    <subcellularLocation>
        <location evidence="1">Membrane</location>
        <topology evidence="1">Multi-pass membrane protein</topology>
    </subcellularLocation>
</comment>
<keyword evidence="14" id="KW-1185">Reference proteome</keyword>
<evidence type="ECO:0000313" key="14">
    <source>
        <dbReference type="Proteomes" id="UP000677054"/>
    </source>
</evidence>
<dbReference type="Proteomes" id="UP000677054">
    <property type="component" value="Unassembled WGS sequence"/>
</dbReference>
<dbReference type="Pfam" id="PF00858">
    <property type="entry name" value="ASC"/>
    <property type="match status" value="1"/>
</dbReference>
<keyword evidence="3 12" id="KW-0813">Transport</keyword>
<reference evidence="13" key="1">
    <citation type="submission" date="2020-11" db="EMBL/GenBank/DDBJ databases">
        <authorList>
            <person name="Tran Van P."/>
        </authorList>
    </citation>
    <scope>NUCLEOTIDE SEQUENCE</scope>
</reference>
<keyword evidence="8 12" id="KW-0406">Ion transport</keyword>
<evidence type="ECO:0000313" key="13">
    <source>
        <dbReference type="EMBL" id="CAD7255312.1"/>
    </source>
</evidence>
<keyword evidence="10 12" id="KW-0739">Sodium transport</keyword>
<proteinExistence type="inferred from homology"/>
<keyword evidence="5 12" id="KW-0812">Transmembrane</keyword>
<feature type="non-terminal residue" evidence="13">
    <location>
        <position position="1"/>
    </location>
</feature>
<dbReference type="GO" id="GO:0016020">
    <property type="term" value="C:membrane"/>
    <property type="evidence" value="ECO:0007669"/>
    <property type="project" value="UniProtKB-SubCell"/>
</dbReference>
<evidence type="ECO:0000256" key="2">
    <source>
        <dbReference type="ARBA" id="ARBA00007193"/>
    </source>
</evidence>
<evidence type="ECO:0000256" key="10">
    <source>
        <dbReference type="ARBA" id="ARBA00023201"/>
    </source>
</evidence>
<dbReference type="GO" id="GO:0005272">
    <property type="term" value="F:sodium channel activity"/>
    <property type="evidence" value="ECO:0007669"/>
    <property type="project" value="UniProtKB-KW"/>
</dbReference>
<feature type="non-terminal residue" evidence="13">
    <location>
        <position position="118"/>
    </location>
</feature>
<evidence type="ECO:0000256" key="3">
    <source>
        <dbReference type="ARBA" id="ARBA00022448"/>
    </source>
</evidence>
<evidence type="ECO:0000256" key="11">
    <source>
        <dbReference type="ARBA" id="ARBA00023303"/>
    </source>
</evidence>
<dbReference type="EMBL" id="CAJPEV010022537">
    <property type="protein sequence ID" value="CAG0908263.1"/>
    <property type="molecule type" value="Genomic_DNA"/>
</dbReference>
<evidence type="ECO:0000256" key="12">
    <source>
        <dbReference type="RuleBase" id="RU000679"/>
    </source>
</evidence>
<evidence type="ECO:0000256" key="4">
    <source>
        <dbReference type="ARBA" id="ARBA00022461"/>
    </source>
</evidence>
<sequence>KWSVNPVITSVQNHQVAVWDIPFPAVTFCNQNKYQYSKLFELASKKPNRDEVIRRYGTFLESAFSADEILDFADYDGSASDYDYDDVKAPLNDKEIAELITNVSPRGVRRPRSRAIGW</sequence>
<keyword evidence="9" id="KW-0472">Membrane</keyword>
<evidence type="ECO:0000256" key="6">
    <source>
        <dbReference type="ARBA" id="ARBA00022989"/>
    </source>
</evidence>